<evidence type="ECO:0000259" key="5">
    <source>
        <dbReference type="Pfam" id="PF00205"/>
    </source>
</evidence>
<name>A0A7U3VLH1_9ACTN</name>
<dbReference type="Pfam" id="PF02775">
    <property type="entry name" value="TPP_enzyme_C"/>
    <property type="match status" value="1"/>
</dbReference>
<dbReference type="Proteomes" id="UP000595703">
    <property type="component" value="Chromosome"/>
</dbReference>
<dbReference type="SUPFAM" id="SSF52467">
    <property type="entry name" value="DHS-like NAD/FAD-binding domain"/>
    <property type="match status" value="1"/>
</dbReference>
<feature type="domain" description="Thiamine pyrophosphate enzyme TPP-binding" evidence="6">
    <location>
        <begin position="393"/>
        <end position="536"/>
    </location>
</feature>
<evidence type="ECO:0000313" key="9">
    <source>
        <dbReference type="Proteomes" id="UP000595703"/>
    </source>
</evidence>
<feature type="domain" description="Thiamine pyrophosphate enzyme central" evidence="5">
    <location>
        <begin position="198"/>
        <end position="328"/>
    </location>
</feature>
<sequence>MQTHAQSVSRVIADHGTTHVFTLMGDGNMHLVLALADAGVEIVEVRHESAAVAMAEGYGWSSGRVGICSVTHGPGLSHTATSLLVAARNRSPLVLLAGETPTGYRGAQRFDQRRLVEACEAGYRAVTAREDAGAVVAAAIAEAARDRRPVVVGIPADLIEADVKAPAVPAPDGVPAGVPDPAPAALVDDAANRAAAARLREELRHAARPVLLAGRGVTAGDAAALVTELAELTGAALATTLPAKGLFDGHPLDLGIAGGLSHPDAEPVFRDADLVLALGSSAGASTTRSGTLFPDARLVRLDVLPAPGAETAPDDAPVRGEVRATLTLLLDALRDEAPARPWFRPARALPECWSDELAGYAPEPAPGTVDPRHAVLALDPLLPDDAVIVVSNGHCSGFASALLRAAAPRSFHLAQGFGSIGQGLTTAVGVALGAPERHVVLVEGDAGFMMHAQDLDTAARAGAHLTTFVLNDEALGTEYHRLGPGPGRGDLAVVPTPGIAGIATAMGAVGRLVTDLAELPDAARDALAARTAVVEIRTARAVRSRHLRWRQIPVPAGIGRRTPATGGDTRAR</sequence>
<dbReference type="Pfam" id="PF02776">
    <property type="entry name" value="TPP_enzyme_N"/>
    <property type="match status" value="1"/>
</dbReference>
<reference evidence="8 9" key="1">
    <citation type="journal article" date="2010" name="J. Bacteriol.">
        <title>Biochemical characterization of a novel indole prenyltransferase from Streptomyces sp. SN-593.</title>
        <authorList>
            <person name="Takahashi S."/>
            <person name="Takagi H."/>
            <person name="Toyoda A."/>
            <person name="Uramoto M."/>
            <person name="Nogawa T."/>
            <person name="Ueki M."/>
            <person name="Sakaki Y."/>
            <person name="Osada H."/>
        </authorList>
    </citation>
    <scope>NUCLEOTIDE SEQUENCE [LARGE SCALE GENOMIC DNA]</scope>
    <source>
        <strain evidence="8 9">SN-593</strain>
    </source>
</reference>
<evidence type="ECO:0000256" key="4">
    <source>
        <dbReference type="RuleBase" id="RU362132"/>
    </source>
</evidence>
<protein>
    <submittedName>
        <fullName evidence="8">Putative acetolactate synthase</fullName>
    </submittedName>
</protein>
<feature type="domain" description="Thiamine pyrophosphate enzyme N-terminal TPP-binding" evidence="7">
    <location>
        <begin position="4"/>
        <end position="112"/>
    </location>
</feature>
<dbReference type="InterPro" id="IPR012000">
    <property type="entry name" value="Thiamin_PyroP_enz_cen_dom"/>
</dbReference>
<evidence type="ECO:0000256" key="1">
    <source>
        <dbReference type="ARBA" id="ARBA00001964"/>
    </source>
</evidence>
<keyword evidence="3 4" id="KW-0786">Thiamine pyrophosphate</keyword>
<dbReference type="Pfam" id="PF00205">
    <property type="entry name" value="TPP_enzyme_M"/>
    <property type="match status" value="1"/>
</dbReference>
<keyword evidence="9" id="KW-1185">Reference proteome</keyword>
<dbReference type="CDD" id="cd00568">
    <property type="entry name" value="TPP_enzymes"/>
    <property type="match status" value="1"/>
</dbReference>
<dbReference type="GO" id="GO:0003984">
    <property type="term" value="F:acetolactate synthase activity"/>
    <property type="evidence" value="ECO:0007669"/>
    <property type="project" value="TreeGrafter"/>
</dbReference>
<dbReference type="InterPro" id="IPR000399">
    <property type="entry name" value="TPP-bd_CS"/>
</dbReference>
<dbReference type="SUPFAM" id="SSF52518">
    <property type="entry name" value="Thiamin diphosphate-binding fold (THDP-binding)"/>
    <property type="match status" value="2"/>
</dbReference>
<dbReference type="GO" id="GO:0030976">
    <property type="term" value="F:thiamine pyrophosphate binding"/>
    <property type="evidence" value="ECO:0007669"/>
    <property type="project" value="InterPro"/>
</dbReference>
<dbReference type="Gene3D" id="3.40.50.1220">
    <property type="entry name" value="TPP-binding domain"/>
    <property type="match status" value="1"/>
</dbReference>
<reference evidence="8 9" key="3">
    <citation type="journal article" date="2011" name="Nat. Chem. Biol.">
        <title>Reveromycin A biosynthesis uses RevG and RevJ for stereospecific spiroacetal formation.</title>
        <authorList>
            <person name="Takahashi S."/>
            <person name="Toyoda A."/>
            <person name="Sekiyama Y."/>
            <person name="Takagi H."/>
            <person name="Nogawa T."/>
            <person name="Uramoto M."/>
            <person name="Suzuki R."/>
            <person name="Koshino H."/>
            <person name="Kumano T."/>
            <person name="Panthee S."/>
            <person name="Dairi T."/>
            <person name="Ishikawa J."/>
            <person name="Ikeda H."/>
            <person name="Sakaki Y."/>
            <person name="Osada H."/>
        </authorList>
    </citation>
    <scope>NUCLEOTIDE SEQUENCE [LARGE SCALE GENOMIC DNA]</scope>
    <source>
        <strain evidence="8 9">SN-593</strain>
    </source>
</reference>
<dbReference type="RefSeq" id="WP_202232045.1">
    <property type="nucleotide sequence ID" value="NZ_AP018365.1"/>
</dbReference>
<reference evidence="8 9" key="2">
    <citation type="journal article" date="2011" name="J. Antibiot.">
        <title>Furaquinocins I and J: novel polyketide isoprenoid hybrid compounds from Streptomyces reveromyceticus SN-593.</title>
        <authorList>
            <person name="Panthee S."/>
            <person name="Takahashi S."/>
            <person name="Takagi H."/>
            <person name="Nogawa T."/>
            <person name="Oowada E."/>
            <person name="Uramoto M."/>
            <person name="Osada H."/>
        </authorList>
    </citation>
    <scope>NUCLEOTIDE SEQUENCE [LARGE SCALE GENOMIC DNA]</scope>
    <source>
        <strain evidence="8 9">SN-593</strain>
    </source>
</reference>
<comment type="cofactor">
    <cofactor evidence="1">
        <name>thiamine diphosphate</name>
        <dbReference type="ChEBI" id="CHEBI:58937"/>
    </cofactor>
</comment>
<dbReference type="AlphaFoldDB" id="A0A7U3VLH1"/>
<dbReference type="KEGG" id="arev:RVR_422"/>
<dbReference type="PROSITE" id="PS00187">
    <property type="entry name" value="TPP_ENZYMES"/>
    <property type="match status" value="1"/>
</dbReference>
<evidence type="ECO:0000256" key="2">
    <source>
        <dbReference type="ARBA" id="ARBA00007812"/>
    </source>
</evidence>
<evidence type="ECO:0000259" key="6">
    <source>
        <dbReference type="Pfam" id="PF02775"/>
    </source>
</evidence>
<dbReference type="InterPro" id="IPR045229">
    <property type="entry name" value="TPP_enz"/>
</dbReference>
<reference evidence="8 9" key="4">
    <citation type="journal article" date="2020" name="Sci. Rep.">
        <title>beta-carboline chemical signals induce reveromycin production through a LuxR family regulator in Streptomyces sp. SN-593.</title>
        <authorList>
            <person name="Panthee S."/>
            <person name="Kito N."/>
            <person name="Hayashi T."/>
            <person name="Shimizu T."/>
            <person name="Ishikawa J."/>
            <person name="Hamamoto H."/>
            <person name="Osada H."/>
            <person name="Takahashi S."/>
        </authorList>
    </citation>
    <scope>NUCLEOTIDE SEQUENCE [LARGE SCALE GENOMIC DNA]</scope>
    <source>
        <strain evidence="8 9">SN-593</strain>
    </source>
</reference>
<dbReference type="GO" id="GO:0005948">
    <property type="term" value="C:acetolactate synthase complex"/>
    <property type="evidence" value="ECO:0007669"/>
    <property type="project" value="TreeGrafter"/>
</dbReference>
<organism evidence="8 9">
    <name type="scientific">Actinacidiphila reveromycinica</name>
    <dbReference type="NCBI Taxonomy" id="659352"/>
    <lineage>
        <taxon>Bacteria</taxon>
        <taxon>Bacillati</taxon>
        <taxon>Actinomycetota</taxon>
        <taxon>Actinomycetes</taxon>
        <taxon>Kitasatosporales</taxon>
        <taxon>Streptomycetaceae</taxon>
        <taxon>Actinacidiphila</taxon>
    </lineage>
</organism>
<dbReference type="InterPro" id="IPR029035">
    <property type="entry name" value="DHS-like_NAD/FAD-binding_dom"/>
</dbReference>
<gene>
    <name evidence="8" type="ORF">RVR_422</name>
</gene>
<evidence type="ECO:0000259" key="7">
    <source>
        <dbReference type="Pfam" id="PF02776"/>
    </source>
</evidence>
<evidence type="ECO:0000256" key="3">
    <source>
        <dbReference type="ARBA" id="ARBA00023052"/>
    </source>
</evidence>
<comment type="similarity">
    <text evidence="2 4">Belongs to the TPP enzyme family.</text>
</comment>
<proteinExistence type="inferred from homology"/>
<dbReference type="InterPro" id="IPR029061">
    <property type="entry name" value="THDP-binding"/>
</dbReference>
<accession>A0A7U3VLH1</accession>
<evidence type="ECO:0000313" key="8">
    <source>
        <dbReference type="EMBL" id="BBA95529.1"/>
    </source>
</evidence>
<dbReference type="Gene3D" id="3.40.50.970">
    <property type="match status" value="2"/>
</dbReference>
<dbReference type="EMBL" id="AP018365">
    <property type="protein sequence ID" value="BBA95529.1"/>
    <property type="molecule type" value="Genomic_DNA"/>
</dbReference>
<dbReference type="CDD" id="cd07035">
    <property type="entry name" value="TPP_PYR_POX_like"/>
    <property type="match status" value="1"/>
</dbReference>
<dbReference type="InterPro" id="IPR012001">
    <property type="entry name" value="Thiamin_PyroP_enz_TPP-bd_dom"/>
</dbReference>
<dbReference type="GO" id="GO:0050660">
    <property type="term" value="F:flavin adenine dinucleotide binding"/>
    <property type="evidence" value="ECO:0007669"/>
    <property type="project" value="TreeGrafter"/>
</dbReference>
<dbReference type="GO" id="GO:0009099">
    <property type="term" value="P:L-valine biosynthetic process"/>
    <property type="evidence" value="ECO:0007669"/>
    <property type="project" value="TreeGrafter"/>
</dbReference>
<dbReference type="GO" id="GO:0000287">
    <property type="term" value="F:magnesium ion binding"/>
    <property type="evidence" value="ECO:0007669"/>
    <property type="project" value="InterPro"/>
</dbReference>
<dbReference type="PANTHER" id="PTHR18968:SF13">
    <property type="entry name" value="ACETOLACTATE SYNTHASE CATALYTIC SUBUNIT, MITOCHONDRIAL"/>
    <property type="match status" value="1"/>
</dbReference>
<dbReference type="GO" id="GO:0009097">
    <property type="term" value="P:isoleucine biosynthetic process"/>
    <property type="evidence" value="ECO:0007669"/>
    <property type="project" value="TreeGrafter"/>
</dbReference>
<dbReference type="InterPro" id="IPR011766">
    <property type="entry name" value="TPP_enzyme_TPP-bd"/>
</dbReference>
<dbReference type="PANTHER" id="PTHR18968">
    <property type="entry name" value="THIAMINE PYROPHOSPHATE ENZYMES"/>
    <property type="match status" value="1"/>
</dbReference>